<keyword evidence="1" id="KW-0732">Signal</keyword>
<sequence>MLMILMLAFLNLNGVLFKDQICCLIQKCFEGDLIPAFVNLNGVLFKDQICCLIPKCFEGDPNIPLDLDQTLIALVPKVVGSELLSHYKSINLHMVLFKVITKTIATKLRSWFMDSFGGQHLVTKNQLW</sequence>
<gene>
    <name evidence="2" type="ORF">ES288_D11G343500v1</name>
</gene>
<accession>A0A5D2ARG1</accession>
<evidence type="ECO:0000256" key="1">
    <source>
        <dbReference type="SAM" id="SignalP"/>
    </source>
</evidence>
<keyword evidence="3" id="KW-1185">Reference proteome</keyword>
<feature type="chain" id="PRO_5023007858" evidence="1">
    <location>
        <begin position="18"/>
        <end position="128"/>
    </location>
</feature>
<proteinExistence type="predicted"/>
<dbReference type="AlphaFoldDB" id="A0A5D2ARG1"/>
<feature type="signal peptide" evidence="1">
    <location>
        <begin position="1"/>
        <end position="17"/>
    </location>
</feature>
<dbReference type="EMBL" id="CM017711">
    <property type="protein sequence ID" value="TYG47494.1"/>
    <property type="molecule type" value="Genomic_DNA"/>
</dbReference>
<organism evidence="2 3">
    <name type="scientific">Gossypium darwinii</name>
    <name type="common">Darwin's cotton</name>
    <name type="synonym">Gossypium barbadense var. darwinii</name>
    <dbReference type="NCBI Taxonomy" id="34276"/>
    <lineage>
        <taxon>Eukaryota</taxon>
        <taxon>Viridiplantae</taxon>
        <taxon>Streptophyta</taxon>
        <taxon>Embryophyta</taxon>
        <taxon>Tracheophyta</taxon>
        <taxon>Spermatophyta</taxon>
        <taxon>Magnoliopsida</taxon>
        <taxon>eudicotyledons</taxon>
        <taxon>Gunneridae</taxon>
        <taxon>Pentapetalae</taxon>
        <taxon>rosids</taxon>
        <taxon>malvids</taxon>
        <taxon>Malvales</taxon>
        <taxon>Malvaceae</taxon>
        <taxon>Malvoideae</taxon>
        <taxon>Gossypium</taxon>
    </lineage>
</organism>
<protein>
    <submittedName>
        <fullName evidence="2">Uncharacterized protein</fullName>
    </submittedName>
</protein>
<dbReference type="Proteomes" id="UP000323506">
    <property type="component" value="Chromosome D11"/>
</dbReference>
<name>A0A5D2ARG1_GOSDA</name>
<evidence type="ECO:0000313" key="3">
    <source>
        <dbReference type="Proteomes" id="UP000323506"/>
    </source>
</evidence>
<evidence type="ECO:0000313" key="2">
    <source>
        <dbReference type="EMBL" id="TYG47494.1"/>
    </source>
</evidence>
<reference evidence="2 3" key="1">
    <citation type="submission" date="2019-06" db="EMBL/GenBank/DDBJ databases">
        <title>WGS assembly of Gossypium darwinii.</title>
        <authorList>
            <person name="Chen Z.J."/>
            <person name="Sreedasyam A."/>
            <person name="Ando A."/>
            <person name="Song Q."/>
            <person name="De L."/>
            <person name="Hulse-Kemp A."/>
            <person name="Ding M."/>
            <person name="Ye W."/>
            <person name="Kirkbride R."/>
            <person name="Jenkins J."/>
            <person name="Plott C."/>
            <person name="Lovell J."/>
            <person name="Lin Y.-M."/>
            <person name="Vaughn R."/>
            <person name="Liu B."/>
            <person name="Li W."/>
            <person name="Simpson S."/>
            <person name="Scheffler B."/>
            <person name="Saski C."/>
            <person name="Grover C."/>
            <person name="Hu G."/>
            <person name="Conover J."/>
            <person name="Carlson J."/>
            <person name="Shu S."/>
            <person name="Boston L."/>
            <person name="Williams M."/>
            <person name="Peterson D."/>
            <person name="Mcgee K."/>
            <person name="Jones D."/>
            <person name="Wendel J."/>
            <person name="Stelly D."/>
            <person name="Grimwood J."/>
            <person name="Schmutz J."/>
        </authorList>
    </citation>
    <scope>NUCLEOTIDE SEQUENCE [LARGE SCALE GENOMIC DNA]</scope>
    <source>
        <strain evidence="2">1808015.09</strain>
    </source>
</reference>